<dbReference type="Proteomes" id="UP001060085">
    <property type="component" value="Linkage Group LG04"/>
</dbReference>
<proteinExistence type="predicted"/>
<comment type="caution">
    <text evidence="1">The sequence shown here is derived from an EMBL/GenBank/DDBJ whole genome shotgun (WGS) entry which is preliminary data.</text>
</comment>
<reference evidence="2" key="1">
    <citation type="journal article" date="2023" name="Nat. Plants">
        <title>Single-cell RNA sequencing provides a high-resolution roadmap for understanding the multicellular compartmentation of specialized metabolism.</title>
        <authorList>
            <person name="Sun S."/>
            <person name="Shen X."/>
            <person name="Li Y."/>
            <person name="Li Y."/>
            <person name="Wang S."/>
            <person name="Li R."/>
            <person name="Zhang H."/>
            <person name="Shen G."/>
            <person name="Guo B."/>
            <person name="Wei J."/>
            <person name="Xu J."/>
            <person name="St-Pierre B."/>
            <person name="Chen S."/>
            <person name="Sun C."/>
        </authorList>
    </citation>
    <scope>NUCLEOTIDE SEQUENCE [LARGE SCALE GENOMIC DNA]</scope>
</reference>
<name>A0ACC0B1X7_CATRO</name>
<evidence type="ECO:0000313" key="1">
    <source>
        <dbReference type="EMBL" id="KAI5666636.1"/>
    </source>
</evidence>
<sequence>MVKTKNANIGREVNVEEGGSSRGRGKGKRVPSGVRAPNKFISVKEDRIERVESIPHQWVLSRIGGWDIAFDDTLLNTILETPQNGIRFYTKNKKYFDPNLYSERRFEEIFTKREVLKRHDDRNVDKLDAYGRLIHHMISNIIIPNVGHKSSITNMHSFVMVAIHKHRRMNFGFMAIKYMLATQSSSTKCLPYYCFLTKIFQHFVLNLVGVGDHIGPGKIYNQHTFKRMGFERNEEGLFVRGVQDDNDEDDDKDNEEREGMNIDEEESDTEPEEETHRKEIRQKKREERTEEGSSSGSITQLMEMIASLQASMNSRTKEASLESQGYTT</sequence>
<evidence type="ECO:0000313" key="2">
    <source>
        <dbReference type="Proteomes" id="UP001060085"/>
    </source>
</evidence>
<protein>
    <submittedName>
        <fullName evidence="1">Uncharacterized protein</fullName>
    </submittedName>
</protein>
<gene>
    <name evidence="1" type="ORF">M9H77_16489</name>
</gene>
<dbReference type="EMBL" id="CM044704">
    <property type="protein sequence ID" value="KAI5666636.1"/>
    <property type="molecule type" value="Genomic_DNA"/>
</dbReference>
<keyword evidence="2" id="KW-1185">Reference proteome</keyword>
<organism evidence="1 2">
    <name type="scientific">Catharanthus roseus</name>
    <name type="common">Madagascar periwinkle</name>
    <name type="synonym">Vinca rosea</name>
    <dbReference type="NCBI Taxonomy" id="4058"/>
    <lineage>
        <taxon>Eukaryota</taxon>
        <taxon>Viridiplantae</taxon>
        <taxon>Streptophyta</taxon>
        <taxon>Embryophyta</taxon>
        <taxon>Tracheophyta</taxon>
        <taxon>Spermatophyta</taxon>
        <taxon>Magnoliopsida</taxon>
        <taxon>eudicotyledons</taxon>
        <taxon>Gunneridae</taxon>
        <taxon>Pentapetalae</taxon>
        <taxon>asterids</taxon>
        <taxon>lamiids</taxon>
        <taxon>Gentianales</taxon>
        <taxon>Apocynaceae</taxon>
        <taxon>Rauvolfioideae</taxon>
        <taxon>Vinceae</taxon>
        <taxon>Catharanthinae</taxon>
        <taxon>Catharanthus</taxon>
    </lineage>
</organism>
<accession>A0ACC0B1X7</accession>